<comment type="caution">
    <text evidence="1">The sequence shown here is derived from an EMBL/GenBank/DDBJ whole genome shotgun (WGS) entry which is preliminary data.</text>
</comment>
<sequence>MAIPEDSELPHVARMMDKRALEKMVVELAEENDDFYQEIRKYMGVDRPKEERPKVELSRKYVKWLSSDARDHEYDEFEFNFIAQDYQTVVDGYLKIGENNVQKRVDSVRGLLLTLVEIDRIITKAPFPEVQSRLSNTQDAAIQAISQLISTDIEAYGEVRAEKYEHAILQELKSQYLEFSRYKLLTALMPLITAKNAQEILNKVLQNVQDVSDNDIYEKENNPRFKIEVQHLITRPIRLA</sequence>
<dbReference type="AlphaFoldDB" id="A0A166HL52"/>
<dbReference type="EMBL" id="JYDC01000017">
    <property type="protein sequence ID" value="KZL42853.1"/>
    <property type="molecule type" value="Genomic_DNA"/>
</dbReference>
<dbReference type="RefSeq" id="WP_063285222.1">
    <property type="nucleotide sequence ID" value="NZ_JYDC01000017.1"/>
</dbReference>
<reference evidence="1 2" key="1">
    <citation type="submission" date="2015-02" db="EMBL/GenBank/DDBJ databases">
        <title>Draft genome sequence of Lactobacillus collinoides CUPV2371 isolated from a natural cider, the first genome sequence of a strain of this species.</title>
        <authorList>
            <person name="Puertas A.I."/>
            <person name="Spano G."/>
            <person name="Capozzi V."/>
            <person name="Lamontanara A."/>
            <person name="Orru L."/>
            <person name="Duenas M.T."/>
        </authorList>
    </citation>
    <scope>NUCLEOTIDE SEQUENCE [LARGE SCALE GENOMIC DNA]</scope>
    <source>
        <strain evidence="1 2">237</strain>
    </source>
</reference>
<evidence type="ECO:0000313" key="2">
    <source>
        <dbReference type="Proteomes" id="UP000076480"/>
    </source>
</evidence>
<proteinExistence type="predicted"/>
<protein>
    <submittedName>
        <fullName evidence="1">Uncharacterized protein</fullName>
    </submittedName>
</protein>
<evidence type="ECO:0000313" key="1">
    <source>
        <dbReference type="EMBL" id="KZL42853.1"/>
    </source>
</evidence>
<accession>A0A166HL52</accession>
<name>A0A166HL52_SECCO</name>
<dbReference type="PATRIC" id="fig|33960.6.peg.1046"/>
<keyword evidence="2" id="KW-1185">Reference proteome</keyword>
<dbReference type="Proteomes" id="UP000076480">
    <property type="component" value="Unassembled WGS sequence"/>
</dbReference>
<gene>
    <name evidence="1" type="ORF">TY91_03145</name>
</gene>
<organism evidence="1 2">
    <name type="scientific">Secundilactobacillus collinoides</name>
    <name type="common">Lactobacillus collinoides</name>
    <dbReference type="NCBI Taxonomy" id="33960"/>
    <lineage>
        <taxon>Bacteria</taxon>
        <taxon>Bacillati</taxon>
        <taxon>Bacillota</taxon>
        <taxon>Bacilli</taxon>
        <taxon>Lactobacillales</taxon>
        <taxon>Lactobacillaceae</taxon>
        <taxon>Secundilactobacillus</taxon>
    </lineage>
</organism>